<dbReference type="STRING" id="1469948.GCA_000732725_04038"/>
<dbReference type="RefSeq" id="WP_031392658.1">
    <property type="nucleotide sequence ID" value="NZ_JPNB01000003.1"/>
</dbReference>
<evidence type="ECO:0000313" key="6">
    <source>
        <dbReference type="Proteomes" id="UP000295718"/>
    </source>
</evidence>
<keyword evidence="3" id="KW-0804">Transcription</keyword>
<evidence type="ECO:0000256" key="1">
    <source>
        <dbReference type="ARBA" id="ARBA00023015"/>
    </source>
</evidence>
<dbReference type="SMART" id="SM00342">
    <property type="entry name" value="HTH_ARAC"/>
    <property type="match status" value="1"/>
</dbReference>
<keyword evidence="2 5" id="KW-0238">DNA-binding</keyword>
<dbReference type="InterPro" id="IPR037923">
    <property type="entry name" value="HTH-like"/>
</dbReference>
<dbReference type="PRINTS" id="PR00032">
    <property type="entry name" value="HTHARAC"/>
</dbReference>
<evidence type="ECO:0000313" key="5">
    <source>
        <dbReference type="EMBL" id="TCL55462.1"/>
    </source>
</evidence>
<evidence type="ECO:0000259" key="4">
    <source>
        <dbReference type="PROSITE" id="PS01124"/>
    </source>
</evidence>
<dbReference type="PROSITE" id="PS00041">
    <property type="entry name" value="HTH_ARAC_FAMILY_1"/>
    <property type="match status" value="1"/>
</dbReference>
<reference evidence="5 6" key="1">
    <citation type="submission" date="2019-03" db="EMBL/GenBank/DDBJ databases">
        <title>Genomic Encyclopedia of Type Strains, Phase IV (KMG-IV): sequencing the most valuable type-strain genomes for metagenomic binning, comparative biology and taxonomic classification.</title>
        <authorList>
            <person name="Goeker M."/>
        </authorList>
    </citation>
    <scope>NUCLEOTIDE SEQUENCE [LARGE SCALE GENOMIC DNA]</scope>
    <source>
        <strain evidence="5 6">DSM 100556</strain>
    </source>
</reference>
<dbReference type="SUPFAM" id="SSF46689">
    <property type="entry name" value="Homeodomain-like"/>
    <property type="match status" value="1"/>
</dbReference>
<dbReference type="InterPro" id="IPR018062">
    <property type="entry name" value="HTH_AraC-typ_CS"/>
</dbReference>
<keyword evidence="1" id="KW-0805">Transcription regulation</keyword>
<dbReference type="PANTHER" id="PTHR43280:SF2">
    <property type="entry name" value="HTH-TYPE TRANSCRIPTIONAL REGULATOR EXSA"/>
    <property type="match status" value="1"/>
</dbReference>
<keyword evidence="6" id="KW-1185">Reference proteome</keyword>
<dbReference type="PROSITE" id="PS01124">
    <property type="entry name" value="HTH_ARAC_FAMILY_2"/>
    <property type="match status" value="1"/>
</dbReference>
<dbReference type="Pfam" id="PF02311">
    <property type="entry name" value="AraC_binding"/>
    <property type="match status" value="1"/>
</dbReference>
<accession>A0A4V2QB90</accession>
<dbReference type="SUPFAM" id="SSF51215">
    <property type="entry name" value="Regulatory protein AraC"/>
    <property type="match status" value="1"/>
</dbReference>
<dbReference type="Gene3D" id="1.10.10.60">
    <property type="entry name" value="Homeodomain-like"/>
    <property type="match status" value="1"/>
</dbReference>
<dbReference type="Pfam" id="PF12833">
    <property type="entry name" value="HTH_18"/>
    <property type="match status" value="1"/>
</dbReference>
<dbReference type="GO" id="GO:0043565">
    <property type="term" value="F:sequence-specific DNA binding"/>
    <property type="evidence" value="ECO:0007669"/>
    <property type="project" value="InterPro"/>
</dbReference>
<dbReference type="InterPro" id="IPR009057">
    <property type="entry name" value="Homeodomain-like_sf"/>
</dbReference>
<name>A0A4V2QB90_9FIRM</name>
<proteinExistence type="predicted"/>
<protein>
    <submittedName>
        <fullName evidence="5">AraC-like DNA-binding protein</fullName>
    </submittedName>
</protein>
<dbReference type="Proteomes" id="UP000295718">
    <property type="component" value="Unassembled WGS sequence"/>
</dbReference>
<comment type="caution">
    <text evidence="5">The sequence shown here is derived from an EMBL/GenBank/DDBJ whole genome shotgun (WGS) entry which is preliminary data.</text>
</comment>
<evidence type="ECO:0000256" key="2">
    <source>
        <dbReference type="ARBA" id="ARBA00023125"/>
    </source>
</evidence>
<evidence type="ECO:0000256" key="3">
    <source>
        <dbReference type="ARBA" id="ARBA00023163"/>
    </source>
</evidence>
<organism evidence="5 6">
    <name type="scientific">Kineothrix alysoides</name>
    <dbReference type="NCBI Taxonomy" id="1469948"/>
    <lineage>
        <taxon>Bacteria</taxon>
        <taxon>Bacillati</taxon>
        <taxon>Bacillota</taxon>
        <taxon>Clostridia</taxon>
        <taxon>Lachnospirales</taxon>
        <taxon>Lachnospiraceae</taxon>
        <taxon>Kineothrix</taxon>
    </lineage>
</organism>
<dbReference type="InterPro" id="IPR020449">
    <property type="entry name" value="Tscrpt_reg_AraC-type_HTH"/>
</dbReference>
<dbReference type="InterPro" id="IPR014710">
    <property type="entry name" value="RmlC-like_jellyroll"/>
</dbReference>
<dbReference type="InterPro" id="IPR003313">
    <property type="entry name" value="AraC-bd"/>
</dbReference>
<dbReference type="PANTHER" id="PTHR43280">
    <property type="entry name" value="ARAC-FAMILY TRANSCRIPTIONAL REGULATOR"/>
    <property type="match status" value="1"/>
</dbReference>
<dbReference type="InterPro" id="IPR018060">
    <property type="entry name" value="HTH_AraC"/>
</dbReference>
<sequence length="302" mass="34167">MSYESITLKKEFIIDNLVSIHHYEYMSAFVLKEETHPFWELICVDKGTVNVTVNQETHTLNKDDIMFLKPGKAHSVQSNGSAAPHLIIIGFECGSPSMNFFEHKVLEVTPLGSTLLGNIIREAYLTYSGRMDDPTCQELIRREETSIPFASEQLIQLYLLQLLIQLKRSAGVNSSSIAAIPKSSRQRGEDELFYKIVAYMEENISTKLTIQQICKDNLVGRSLLQKMFKDHTSCGIIDYFTIMKINAAKQLICGQQMNFSQIADKLGYNSIHYFSRQFKHIAGMTPSEYQASVKAGHEPPAL</sequence>
<dbReference type="GO" id="GO:0003700">
    <property type="term" value="F:DNA-binding transcription factor activity"/>
    <property type="evidence" value="ECO:0007669"/>
    <property type="project" value="InterPro"/>
</dbReference>
<dbReference type="EMBL" id="SLUO01000015">
    <property type="protein sequence ID" value="TCL55462.1"/>
    <property type="molecule type" value="Genomic_DNA"/>
</dbReference>
<dbReference type="OrthoDB" id="249627at2"/>
<feature type="domain" description="HTH araC/xylS-type" evidence="4">
    <location>
        <begin position="194"/>
        <end position="292"/>
    </location>
</feature>
<gene>
    <name evidence="5" type="ORF">EDD76_11595</name>
</gene>
<dbReference type="AlphaFoldDB" id="A0A4V2QB90"/>
<dbReference type="Gene3D" id="2.60.120.10">
    <property type="entry name" value="Jelly Rolls"/>
    <property type="match status" value="1"/>
</dbReference>